<feature type="compositionally biased region" description="Low complexity" evidence="5">
    <location>
        <begin position="690"/>
        <end position="703"/>
    </location>
</feature>
<comment type="function">
    <text evidence="4">Acts as a regulatory subunit of the 26 proteasome which is involved in the ATP-dependent degradation of ubiquitinated proteins.</text>
</comment>
<organism evidence="8 9">
    <name type="scientific">Roridomyces roridus</name>
    <dbReference type="NCBI Taxonomy" id="1738132"/>
    <lineage>
        <taxon>Eukaryota</taxon>
        <taxon>Fungi</taxon>
        <taxon>Dikarya</taxon>
        <taxon>Basidiomycota</taxon>
        <taxon>Agaricomycotina</taxon>
        <taxon>Agaricomycetes</taxon>
        <taxon>Agaricomycetidae</taxon>
        <taxon>Agaricales</taxon>
        <taxon>Marasmiineae</taxon>
        <taxon>Mycenaceae</taxon>
        <taxon>Roridomyces</taxon>
    </lineage>
</organism>
<dbReference type="GO" id="GO:0005634">
    <property type="term" value="C:nucleus"/>
    <property type="evidence" value="ECO:0007669"/>
    <property type="project" value="TreeGrafter"/>
</dbReference>
<dbReference type="Pfam" id="PF17781">
    <property type="entry name" value="RPN1_RPN2_N"/>
    <property type="match status" value="1"/>
</dbReference>
<evidence type="ECO:0000256" key="1">
    <source>
        <dbReference type="ARBA" id="ARBA00005460"/>
    </source>
</evidence>
<dbReference type="Gene3D" id="1.25.10.10">
    <property type="entry name" value="Leucine-rich Repeat Variant"/>
    <property type="match status" value="1"/>
</dbReference>
<evidence type="ECO:0000313" key="8">
    <source>
        <dbReference type="EMBL" id="KAJ7637117.1"/>
    </source>
</evidence>
<sequence length="984" mass="108279">MPDSTEQSISVPSSDPKKKEEKKDKEEGSSKLTKDGKDKKPDGKDAKEGEGEELSEEDLQLRNELEMLAERLKESNTGLYRPALETLRTLIRTSTSSMTSVPKPLKFLRPLYPDLQALYETWPASEDKSLFADILSVLAMTYSDTQPRGTLRYRLLSASLRPANSPLADPGTWGHEYVRHLAAELGDEFAYREQGDADQPAAEAGKDDAPAQLQLPGTIEDLRALAKDCAVFLIGHNAEPDAVDLLEELEIVNEIVDLVDENTYSRVCQYMIRCVNLLPPPDDVSFLRTAHSIYVKHHKFPEALSLAIRLGDVTLIREDFNAPANPLMKRQLAFLLARAQIPIEWLRAPSENPEDEIDIEDEFPEDLRECLSNTRLSGHFRDFGKELGVTDPKSLEDVYKTHLENTRPNALANVDSARGNLAGTFVNAFVNAGFGNDKLMVEAEEGNSWVYKNKDHGMMSATASLGLSLLWDTDLGLSHIDKYTYSAEEYMKAGALLATGILSSGVRTEADVAKGLIGEYVDNKSVPLKTSAIMGLGMAYAGSHREDLLQLLIPHISDDVSMEVASLATLALGFIFVGSENGEITSTILQTIMEKAERTDGGLDEKWARFMAVGLGLLYLGLQDASDTTIETLKAIDHPISKTAQIIVISCAFAGTGDVLKVQTMLHHCDDHIVVKEKEDEKKDKKEEPAAAAATPAASASADGAKEEPKPEVKQDDTFQSFAVLAVALISMGEDIGAEMSIRQFHHLMHYGEPVIRKSVPLAIGLVSISNPQLPILDSLSKYSHDNDLSVALNAIFAMGLVGAGTNNARLAQMLRQLAGYYYKEPDCLFMVRIAQGLVHMGKGTIGLNPFFSDRSIMSRPAIAGLLATLTAFTDAKHFILDKYHWMMYFLVTAMYPRFLITVDEELNSKPVTVRVGQAVDVVGQAGKPRTISGFQTHQTPVRLATTERAELATEEFIPFGHVLEGVVILQKNPGWEKEDKMEL</sequence>
<feature type="domain" description="26S proteasome non-ATPase regulatory subunit RPN1 C-terminal" evidence="7">
    <location>
        <begin position="923"/>
        <end position="976"/>
    </location>
</feature>
<dbReference type="InterPro" id="IPR002015">
    <property type="entry name" value="Proteasome/cyclosome_rpt"/>
</dbReference>
<evidence type="ECO:0000256" key="4">
    <source>
        <dbReference type="PIRNR" id="PIRNR015965"/>
    </source>
</evidence>
<dbReference type="InterPro" id="IPR011989">
    <property type="entry name" value="ARM-like"/>
</dbReference>
<keyword evidence="9" id="KW-1185">Reference proteome</keyword>
<dbReference type="PIRSF" id="PIRSF015965">
    <property type="entry name" value="26S_Psome_Rpn1"/>
    <property type="match status" value="1"/>
</dbReference>
<evidence type="ECO:0000256" key="2">
    <source>
        <dbReference type="ARBA" id="ARBA00022737"/>
    </source>
</evidence>
<dbReference type="GO" id="GO:0043161">
    <property type="term" value="P:proteasome-mediated ubiquitin-dependent protein catabolic process"/>
    <property type="evidence" value="ECO:0007669"/>
    <property type="project" value="TreeGrafter"/>
</dbReference>
<dbReference type="Proteomes" id="UP001221142">
    <property type="component" value="Unassembled WGS sequence"/>
</dbReference>
<reference evidence="8" key="1">
    <citation type="submission" date="2023-03" db="EMBL/GenBank/DDBJ databases">
        <title>Massive genome expansion in bonnet fungi (Mycena s.s.) driven by repeated elements and novel gene families across ecological guilds.</title>
        <authorList>
            <consortium name="Lawrence Berkeley National Laboratory"/>
            <person name="Harder C.B."/>
            <person name="Miyauchi S."/>
            <person name="Viragh M."/>
            <person name="Kuo A."/>
            <person name="Thoen E."/>
            <person name="Andreopoulos B."/>
            <person name="Lu D."/>
            <person name="Skrede I."/>
            <person name="Drula E."/>
            <person name="Henrissat B."/>
            <person name="Morin E."/>
            <person name="Kohler A."/>
            <person name="Barry K."/>
            <person name="LaButti K."/>
            <person name="Morin E."/>
            <person name="Salamov A."/>
            <person name="Lipzen A."/>
            <person name="Mereny Z."/>
            <person name="Hegedus B."/>
            <person name="Baldrian P."/>
            <person name="Stursova M."/>
            <person name="Weitz H."/>
            <person name="Taylor A."/>
            <person name="Grigoriev I.V."/>
            <person name="Nagy L.G."/>
            <person name="Martin F."/>
            <person name="Kauserud H."/>
        </authorList>
    </citation>
    <scope>NUCLEOTIDE SEQUENCE</scope>
    <source>
        <strain evidence="8">9284</strain>
    </source>
</reference>
<dbReference type="GO" id="GO:0034515">
    <property type="term" value="C:proteasome storage granule"/>
    <property type="evidence" value="ECO:0007669"/>
    <property type="project" value="TreeGrafter"/>
</dbReference>
<feature type="compositionally biased region" description="Polar residues" evidence="5">
    <location>
        <begin position="1"/>
        <end position="11"/>
    </location>
</feature>
<dbReference type="AlphaFoldDB" id="A0AAD7C2F8"/>
<protein>
    <recommendedName>
        <fullName evidence="4">26S proteasome regulatory subunit RPN1</fullName>
    </recommendedName>
</protein>
<dbReference type="EMBL" id="JARKIF010000006">
    <property type="protein sequence ID" value="KAJ7637117.1"/>
    <property type="molecule type" value="Genomic_DNA"/>
</dbReference>
<dbReference type="SUPFAM" id="SSF48371">
    <property type="entry name" value="ARM repeat"/>
    <property type="match status" value="1"/>
</dbReference>
<dbReference type="Pfam" id="PF18051">
    <property type="entry name" value="RPN1_C"/>
    <property type="match status" value="1"/>
</dbReference>
<feature type="compositionally biased region" description="Basic and acidic residues" evidence="5">
    <location>
        <begin position="677"/>
        <end position="689"/>
    </location>
</feature>
<dbReference type="PANTHER" id="PTHR10943">
    <property type="entry name" value="26S PROTEASOME NON-ATPASE REGULATORY SUBUNIT"/>
    <property type="match status" value="1"/>
</dbReference>
<accession>A0AAD7C2F8</accession>
<proteinExistence type="inferred from homology"/>
<dbReference type="InterPro" id="IPR016024">
    <property type="entry name" value="ARM-type_fold"/>
</dbReference>
<evidence type="ECO:0000313" key="9">
    <source>
        <dbReference type="Proteomes" id="UP001221142"/>
    </source>
</evidence>
<evidence type="ECO:0000259" key="6">
    <source>
        <dbReference type="Pfam" id="PF17781"/>
    </source>
</evidence>
<evidence type="ECO:0000256" key="5">
    <source>
        <dbReference type="SAM" id="MobiDB-lite"/>
    </source>
</evidence>
<dbReference type="GO" id="GO:0008540">
    <property type="term" value="C:proteasome regulatory particle, base subcomplex"/>
    <property type="evidence" value="ECO:0007669"/>
    <property type="project" value="UniProtKB-UniRule"/>
</dbReference>
<dbReference type="InterPro" id="IPR040892">
    <property type="entry name" value="RPN1_N"/>
</dbReference>
<evidence type="ECO:0000259" key="7">
    <source>
        <dbReference type="Pfam" id="PF18051"/>
    </source>
</evidence>
<dbReference type="PANTHER" id="PTHR10943:SF1">
    <property type="entry name" value="26S PROTEASOME NON-ATPASE REGULATORY SUBUNIT 2"/>
    <property type="match status" value="1"/>
</dbReference>
<dbReference type="InterPro" id="IPR016643">
    <property type="entry name" value="26S_Psome_Rpn1"/>
</dbReference>
<feature type="region of interest" description="Disordered" evidence="5">
    <location>
        <begin position="1"/>
        <end position="59"/>
    </location>
</feature>
<comment type="caution">
    <text evidence="8">The sequence shown here is derived from an EMBL/GenBank/DDBJ whole genome shotgun (WGS) entry which is preliminary data.</text>
</comment>
<feature type="domain" description="RPN1 N-terminal" evidence="6">
    <location>
        <begin position="65"/>
        <end position="404"/>
    </location>
</feature>
<name>A0AAD7C2F8_9AGAR</name>
<dbReference type="GO" id="GO:0042176">
    <property type="term" value="P:regulation of protein catabolic process"/>
    <property type="evidence" value="ECO:0007669"/>
    <property type="project" value="InterPro"/>
</dbReference>
<feature type="region of interest" description="Disordered" evidence="5">
    <location>
        <begin position="677"/>
        <end position="715"/>
    </location>
</feature>
<keyword evidence="3 4" id="KW-0647">Proteasome</keyword>
<dbReference type="GO" id="GO:0030234">
    <property type="term" value="F:enzyme regulator activity"/>
    <property type="evidence" value="ECO:0007669"/>
    <property type="project" value="UniProtKB-UniRule"/>
</dbReference>
<feature type="compositionally biased region" description="Basic and acidic residues" evidence="5">
    <location>
        <begin position="704"/>
        <end position="715"/>
    </location>
</feature>
<dbReference type="InterPro" id="IPR041433">
    <property type="entry name" value="RPN1_C"/>
</dbReference>
<keyword evidence="2" id="KW-0677">Repeat</keyword>
<comment type="similarity">
    <text evidence="1 4">Belongs to the proteasome subunit S2 family.</text>
</comment>
<gene>
    <name evidence="8" type="ORF">FB45DRAFT_908294</name>
</gene>
<evidence type="ECO:0000256" key="3">
    <source>
        <dbReference type="ARBA" id="ARBA00022942"/>
    </source>
</evidence>
<feature type="compositionally biased region" description="Basic and acidic residues" evidence="5">
    <location>
        <begin position="15"/>
        <end position="49"/>
    </location>
</feature>
<dbReference type="Pfam" id="PF01851">
    <property type="entry name" value="PC_rep"/>
    <property type="match status" value="2"/>
</dbReference>